<dbReference type="EMBL" id="BAABFB010000020">
    <property type="protein sequence ID" value="GAA4473745.1"/>
    <property type="molecule type" value="Genomic_DNA"/>
</dbReference>
<sequence>MLSVEWGFVEPFGSVFRGAYAFGAPMVGSPGFAAACAAQEFLDRSVVRYVYRKDLVPHLPPSDSDRFGHFGRE</sequence>
<comment type="caution">
    <text evidence="2">The sequence shown here is derived from an EMBL/GenBank/DDBJ whole genome shotgun (WGS) entry which is preliminary data.</text>
</comment>
<organism evidence="2 3">
    <name type="scientific">Rhodococcus olei</name>
    <dbReference type="NCBI Taxonomy" id="2161675"/>
    <lineage>
        <taxon>Bacteria</taxon>
        <taxon>Bacillati</taxon>
        <taxon>Actinomycetota</taxon>
        <taxon>Actinomycetes</taxon>
        <taxon>Mycobacteriales</taxon>
        <taxon>Nocardiaceae</taxon>
        <taxon>Rhodococcus</taxon>
    </lineage>
</organism>
<dbReference type="Gene3D" id="3.40.50.1820">
    <property type="entry name" value="alpha/beta hydrolase"/>
    <property type="match status" value="1"/>
</dbReference>
<gene>
    <name evidence="2" type="ORF">GCM10023094_08010</name>
</gene>
<keyword evidence="3" id="KW-1185">Reference proteome</keyword>
<dbReference type="RefSeq" id="WP_425569768.1">
    <property type="nucleotide sequence ID" value="NZ_BAABFB010000020.1"/>
</dbReference>
<dbReference type="SUPFAM" id="SSF53474">
    <property type="entry name" value="alpha/beta-Hydrolases"/>
    <property type="match status" value="1"/>
</dbReference>
<proteinExistence type="predicted"/>
<dbReference type="Proteomes" id="UP001501183">
    <property type="component" value="Unassembled WGS sequence"/>
</dbReference>
<dbReference type="Pfam" id="PF01764">
    <property type="entry name" value="Lipase_3"/>
    <property type="match status" value="1"/>
</dbReference>
<evidence type="ECO:0000313" key="2">
    <source>
        <dbReference type="EMBL" id="GAA4473745.1"/>
    </source>
</evidence>
<dbReference type="InterPro" id="IPR002921">
    <property type="entry name" value="Fungal_lipase-type"/>
</dbReference>
<reference evidence="3" key="1">
    <citation type="journal article" date="2019" name="Int. J. Syst. Evol. Microbiol.">
        <title>The Global Catalogue of Microorganisms (GCM) 10K type strain sequencing project: providing services to taxonomists for standard genome sequencing and annotation.</title>
        <authorList>
            <consortium name="The Broad Institute Genomics Platform"/>
            <consortium name="The Broad Institute Genome Sequencing Center for Infectious Disease"/>
            <person name="Wu L."/>
            <person name="Ma J."/>
        </authorList>
    </citation>
    <scope>NUCLEOTIDE SEQUENCE [LARGE SCALE GENOMIC DNA]</scope>
    <source>
        <strain evidence="3">JCM 32206</strain>
    </source>
</reference>
<evidence type="ECO:0000313" key="3">
    <source>
        <dbReference type="Proteomes" id="UP001501183"/>
    </source>
</evidence>
<feature type="domain" description="Fungal lipase-type" evidence="1">
    <location>
        <begin position="19"/>
        <end position="62"/>
    </location>
</feature>
<name>A0ABP8NXU5_9NOCA</name>
<protein>
    <recommendedName>
        <fullName evidence="1">Fungal lipase-type domain-containing protein</fullName>
    </recommendedName>
</protein>
<dbReference type="InterPro" id="IPR029058">
    <property type="entry name" value="AB_hydrolase_fold"/>
</dbReference>
<evidence type="ECO:0000259" key="1">
    <source>
        <dbReference type="Pfam" id="PF01764"/>
    </source>
</evidence>
<accession>A0ABP8NXU5</accession>